<name>A0A9D2KWM3_9BACE</name>
<gene>
    <name evidence="1" type="ORF">H9950_07245</name>
</gene>
<organism evidence="1 2">
    <name type="scientific">Candidatus Bacteroides avicola</name>
    <dbReference type="NCBI Taxonomy" id="2838468"/>
    <lineage>
        <taxon>Bacteria</taxon>
        <taxon>Pseudomonadati</taxon>
        <taxon>Bacteroidota</taxon>
        <taxon>Bacteroidia</taxon>
        <taxon>Bacteroidales</taxon>
        <taxon>Bacteroidaceae</taxon>
        <taxon>Bacteroides</taxon>
    </lineage>
</organism>
<reference evidence="1" key="1">
    <citation type="journal article" date="2021" name="PeerJ">
        <title>Extensive microbial diversity within the chicken gut microbiome revealed by metagenomics and culture.</title>
        <authorList>
            <person name="Gilroy R."/>
            <person name="Ravi A."/>
            <person name="Getino M."/>
            <person name="Pursley I."/>
            <person name="Horton D.L."/>
            <person name="Alikhan N.F."/>
            <person name="Baker D."/>
            <person name="Gharbi K."/>
            <person name="Hall N."/>
            <person name="Watson M."/>
            <person name="Adriaenssens E.M."/>
            <person name="Foster-Nyarko E."/>
            <person name="Jarju S."/>
            <person name="Secka A."/>
            <person name="Antonio M."/>
            <person name="Oren A."/>
            <person name="Chaudhuri R.R."/>
            <person name="La Ragione R."/>
            <person name="Hildebrand F."/>
            <person name="Pallen M.J."/>
        </authorList>
    </citation>
    <scope>NUCLEOTIDE SEQUENCE</scope>
    <source>
        <strain evidence="1">ChiHjej12B11-9795</strain>
    </source>
</reference>
<evidence type="ECO:0000313" key="2">
    <source>
        <dbReference type="Proteomes" id="UP000823862"/>
    </source>
</evidence>
<sequence length="101" mass="11402">MKPKEMSAAQIDAVTGATPHNGTLNYIWDGTDDKHRQVADGIYTIYIEGTLYWNSRITCLGKVDWGNQKQSSIPVTTYYHDSSPKNKNMITEVKMTYVVAK</sequence>
<dbReference type="Gene3D" id="2.60.40.4070">
    <property type="match status" value="1"/>
</dbReference>
<comment type="caution">
    <text evidence="1">The sequence shown here is derived from an EMBL/GenBank/DDBJ whole genome shotgun (WGS) entry which is preliminary data.</text>
</comment>
<evidence type="ECO:0000313" key="1">
    <source>
        <dbReference type="EMBL" id="HJA85970.1"/>
    </source>
</evidence>
<dbReference type="Pfam" id="PF10029">
    <property type="entry name" value="DUF2271"/>
    <property type="match status" value="1"/>
</dbReference>
<dbReference type="Proteomes" id="UP000823862">
    <property type="component" value="Unassembled WGS sequence"/>
</dbReference>
<dbReference type="InterPro" id="IPR014469">
    <property type="entry name" value="DUF2271"/>
</dbReference>
<accession>A0A9D2KWM3</accession>
<dbReference type="EMBL" id="DWZI01000037">
    <property type="protein sequence ID" value="HJA85970.1"/>
    <property type="molecule type" value="Genomic_DNA"/>
</dbReference>
<protein>
    <submittedName>
        <fullName evidence="1">DUF2271 domain-containing protein</fullName>
    </submittedName>
</protein>
<proteinExistence type="predicted"/>
<dbReference type="AlphaFoldDB" id="A0A9D2KWM3"/>
<reference evidence="1" key="2">
    <citation type="submission" date="2021-04" db="EMBL/GenBank/DDBJ databases">
        <authorList>
            <person name="Gilroy R."/>
        </authorList>
    </citation>
    <scope>NUCLEOTIDE SEQUENCE</scope>
    <source>
        <strain evidence="1">ChiHjej12B11-9795</strain>
    </source>
</reference>